<protein>
    <submittedName>
        <fullName evidence="11">ATP synthase subunit f, mitochondrial</fullName>
    </submittedName>
</protein>
<gene>
    <name evidence="11" type="primary">CG4692_0</name>
    <name evidence="11" type="ORF">AVEN_109480_1</name>
</gene>
<keyword evidence="6" id="KW-0406">Ion transport</keyword>
<name>A0A4Y2IHL6_ARAVE</name>
<dbReference type="GO" id="GO:0045259">
    <property type="term" value="C:proton-transporting ATP synthase complex"/>
    <property type="evidence" value="ECO:0007669"/>
    <property type="project" value="UniProtKB-KW"/>
</dbReference>
<keyword evidence="12" id="KW-1185">Reference proteome</keyword>
<keyword evidence="10" id="KW-0812">Transmembrane</keyword>
<dbReference type="InterPro" id="IPR019344">
    <property type="entry name" value="F1F0-ATPsyn_F_prd"/>
</dbReference>
<proteinExistence type="inferred from homology"/>
<evidence type="ECO:0000256" key="8">
    <source>
        <dbReference type="ARBA" id="ARBA00023136"/>
    </source>
</evidence>
<evidence type="ECO:0000256" key="9">
    <source>
        <dbReference type="ARBA" id="ARBA00023310"/>
    </source>
</evidence>
<comment type="subcellular location">
    <subcellularLocation>
        <location evidence="1">Mitochondrion membrane</location>
    </subcellularLocation>
</comment>
<evidence type="ECO:0000256" key="7">
    <source>
        <dbReference type="ARBA" id="ARBA00023128"/>
    </source>
</evidence>
<dbReference type="GO" id="GO:0046933">
    <property type="term" value="F:proton-transporting ATP synthase activity, rotational mechanism"/>
    <property type="evidence" value="ECO:0007669"/>
    <property type="project" value="TreeGrafter"/>
</dbReference>
<dbReference type="PANTHER" id="PTHR13080">
    <property type="entry name" value="ATP SYNTHASE F CHAIN, MITOCHONDRIAL-RELATED"/>
    <property type="match status" value="1"/>
</dbReference>
<evidence type="ECO:0000256" key="10">
    <source>
        <dbReference type="SAM" id="Phobius"/>
    </source>
</evidence>
<dbReference type="AlphaFoldDB" id="A0A4Y2IHL6"/>
<keyword evidence="10" id="KW-1133">Transmembrane helix</keyword>
<dbReference type="Pfam" id="PF10206">
    <property type="entry name" value="WRW"/>
    <property type="match status" value="1"/>
</dbReference>
<dbReference type="OrthoDB" id="8921675at2759"/>
<evidence type="ECO:0000256" key="6">
    <source>
        <dbReference type="ARBA" id="ARBA00023065"/>
    </source>
</evidence>
<comment type="caution">
    <text evidence="11">The sequence shown here is derived from an EMBL/GenBank/DDBJ whole genome shotgun (WGS) entry which is preliminary data.</text>
</comment>
<evidence type="ECO:0000256" key="4">
    <source>
        <dbReference type="ARBA" id="ARBA00022547"/>
    </source>
</evidence>
<organism evidence="11 12">
    <name type="scientific">Araneus ventricosus</name>
    <name type="common">Orbweaver spider</name>
    <name type="synonym">Epeira ventricosa</name>
    <dbReference type="NCBI Taxonomy" id="182803"/>
    <lineage>
        <taxon>Eukaryota</taxon>
        <taxon>Metazoa</taxon>
        <taxon>Ecdysozoa</taxon>
        <taxon>Arthropoda</taxon>
        <taxon>Chelicerata</taxon>
        <taxon>Arachnida</taxon>
        <taxon>Araneae</taxon>
        <taxon>Araneomorphae</taxon>
        <taxon>Entelegynae</taxon>
        <taxon>Araneoidea</taxon>
        <taxon>Araneidae</taxon>
        <taxon>Araneus</taxon>
    </lineage>
</organism>
<keyword evidence="8 10" id="KW-0472">Membrane</keyword>
<evidence type="ECO:0000256" key="1">
    <source>
        <dbReference type="ARBA" id="ARBA00004325"/>
    </source>
</evidence>
<evidence type="ECO:0000256" key="3">
    <source>
        <dbReference type="ARBA" id="ARBA00022448"/>
    </source>
</evidence>
<evidence type="ECO:0000313" key="11">
    <source>
        <dbReference type="EMBL" id="GBM77253.1"/>
    </source>
</evidence>
<reference evidence="11 12" key="1">
    <citation type="journal article" date="2019" name="Sci. Rep.">
        <title>Orb-weaving spider Araneus ventricosus genome elucidates the spidroin gene catalogue.</title>
        <authorList>
            <person name="Kono N."/>
            <person name="Nakamura H."/>
            <person name="Ohtoshi R."/>
            <person name="Moran D.A.P."/>
            <person name="Shinohara A."/>
            <person name="Yoshida Y."/>
            <person name="Fujiwara M."/>
            <person name="Mori M."/>
            <person name="Tomita M."/>
            <person name="Arakawa K."/>
        </authorList>
    </citation>
    <scope>NUCLEOTIDE SEQUENCE [LARGE SCALE GENOMIC DNA]</scope>
</reference>
<keyword evidence="5" id="KW-0375">Hydrogen ion transport</keyword>
<feature type="transmembrane region" description="Helical" evidence="10">
    <location>
        <begin position="82"/>
        <end position="101"/>
    </location>
</feature>
<dbReference type="PANTHER" id="PTHR13080:SF20">
    <property type="entry name" value="ATP SYNTHASE SUBUNIT F, MITOCHONDRIAL-RELATED"/>
    <property type="match status" value="1"/>
</dbReference>
<accession>A0A4Y2IHL6</accession>
<dbReference type="Proteomes" id="UP000499080">
    <property type="component" value="Unassembled WGS sequence"/>
</dbReference>
<keyword evidence="4" id="KW-0138">CF(0)</keyword>
<keyword evidence="3" id="KW-0813">Transport</keyword>
<evidence type="ECO:0000256" key="5">
    <source>
        <dbReference type="ARBA" id="ARBA00022781"/>
    </source>
</evidence>
<dbReference type="GO" id="GO:0042776">
    <property type="term" value="P:proton motive force-driven mitochondrial ATP synthesis"/>
    <property type="evidence" value="ECO:0007669"/>
    <property type="project" value="TreeGrafter"/>
</dbReference>
<keyword evidence="7" id="KW-0496">Mitochondrion</keyword>
<keyword evidence="9" id="KW-0066">ATP synthesis</keyword>
<sequence>MVLGLFKNLGRLPAGYNERVHGPYDPSMFYGKKDLALSEVKVGELGSWLARRNKSPSAMVGAISRAFWRWQFKYVLPKKSGLVAYVHLVVGMMGLFYVINYEHIKYHKHYKHHWLLQHSTLGRSSIANALENQLMETEAEREGTTDTIPFAHIQCAGARIVCSYLV</sequence>
<dbReference type="EMBL" id="BGPR01002678">
    <property type="protein sequence ID" value="GBM77253.1"/>
    <property type="molecule type" value="Genomic_DNA"/>
</dbReference>
<evidence type="ECO:0000313" key="12">
    <source>
        <dbReference type="Proteomes" id="UP000499080"/>
    </source>
</evidence>
<comment type="similarity">
    <text evidence="2">Belongs to the ATPase F chain family.</text>
</comment>
<dbReference type="GO" id="GO:0031966">
    <property type="term" value="C:mitochondrial membrane"/>
    <property type="evidence" value="ECO:0007669"/>
    <property type="project" value="UniProtKB-SubCell"/>
</dbReference>
<evidence type="ECO:0000256" key="2">
    <source>
        <dbReference type="ARBA" id="ARBA00005895"/>
    </source>
</evidence>